<evidence type="ECO:0000259" key="1">
    <source>
        <dbReference type="Pfam" id="PF12697"/>
    </source>
</evidence>
<accession>A0ABV7KWZ8</accession>
<dbReference type="InterPro" id="IPR050266">
    <property type="entry name" value="AB_hydrolase_sf"/>
</dbReference>
<dbReference type="SUPFAM" id="SSF53474">
    <property type="entry name" value="alpha/beta-Hydrolases"/>
    <property type="match status" value="1"/>
</dbReference>
<dbReference type="RefSeq" id="WP_379899074.1">
    <property type="nucleotide sequence ID" value="NZ_JBHRTR010000018.1"/>
</dbReference>
<dbReference type="InterPro" id="IPR029058">
    <property type="entry name" value="AB_hydrolase_fold"/>
</dbReference>
<dbReference type="Pfam" id="PF12697">
    <property type="entry name" value="Abhydrolase_6"/>
    <property type="match status" value="1"/>
</dbReference>
<dbReference type="GO" id="GO:0016787">
    <property type="term" value="F:hydrolase activity"/>
    <property type="evidence" value="ECO:0007669"/>
    <property type="project" value="UniProtKB-KW"/>
</dbReference>
<feature type="domain" description="AB hydrolase-1" evidence="1">
    <location>
        <begin position="37"/>
        <end position="255"/>
    </location>
</feature>
<keyword evidence="3" id="KW-1185">Reference proteome</keyword>
<reference evidence="3" key="1">
    <citation type="journal article" date="2019" name="Int. J. Syst. Evol. Microbiol.">
        <title>The Global Catalogue of Microorganisms (GCM) 10K type strain sequencing project: providing services to taxonomists for standard genome sequencing and annotation.</title>
        <authorList>
            <consortium name="The Broad Institute Genomics Platform"/>
            <consortium name="The Broad Institute Genome Sequencing Center for Infectious Disease"/>
            <person name="Wu L."/>
            <person name="Ma J."/>
        </authorList>
    </citation>
    <scope>NUCLEOTIDE SEQUENCE [LARGE SCALE GENOMIC DNA]</scope>
    <source>
        <strain evidence="3">KCTC 42964</strain>
    </source>
</reference>
<dbReference type="InterPro" id="IPR000073">
    <property type="entry name" value="AB_hydrolase_1"/>
</dbReference>
<dbReference type="EMBL" id="JBHRTR010000018">
    <property type="protein sequence ID" value="MFC3226921.1"/>
    <property type="molecule type" value="Genomic_DNA"/>
</dbReference>
<protein>
    <submittedName>
        <fullName evidence="2">Alpha/beta fold hydrolase</fullName>
    </submittedName>
</protein>
<organism evidence="2 3">
    <name type="scientific">Marinibaculum pumilum</name>
    <dbReference type="NCBI Taxonomy" id="1766165"/>
    <lineage>
        <taxon>Bacteria</taxon>
        <taxon>Pseudomonadati</taxon>
        <taxon>Pseudomonadota</taxon>
        <taxon>Alphaproteobacteria</taxon>
        <taxon>Rhodospirillales</taxon>
        <taxon>Rhodospirillaceae</taxon>
        <taxon>Marinibaculum</taxon>
    </lineage>
</organism>
<keyword evidence="2" id="KW-0378">Hydrolase</keyword>
<dbReference type="PANTHER" id="PTHR43798">
    <property type="entry name" value="MONOACYLGLYCEROL LIPASE"/>
    <property type="match status" value="1"/>
</dbReference>
<name>A0ABV7KWZ8_9PROT</name>
<dbReference type="Gene3D" id="3.40.50.1820">
    <property type="entry name" value="alpha/beta hydrolase"/>
    <property type="match status" value="1"/>
</dbReference>
<proteinExistence type="predicted"/>
<comment type="caution">
    <text evidence="2">The sequence shown here is derived from an EMBL/GenBank/DDBJ whole genome shotgun (WGS) entry which is preliminary data.</text>
</comment>
<dbReference type="PANTHER" id="PTHR43798:SF33">
    <property type="entry name" value="HYDROLASE, PUTATIVE (AFU_ORTHOLOGUE AFUA_2G14860)-RELATED"/>
    <property type="match status" value="1"/>
</dbReference>
<sequence>MVPAVTGGDGTTRQVTLDWGPVEVREIGERREPAPVLVFLHEGLGAAAHWKDFPDAIAAATGLPAIVYSRYGYGRSGPAPLPRPVSYMHVEGQEVLPALLEALEIRRPILVGHSDGASIALIHAALPDSDPLALVLEAPHVFVEELSLAGIRDAKAAYESGGLRDALARWHDDVEGAFRGWNDIWLNPDFRAWNIEGVLKMIRCPILQIQGRDDAYGTAAQLQSIEAESGGPVQTLLLDDCGHAPHRDRRAATEEAMTAFIRRVTA</sequence>
<gene>
    <name evidence="2" type="ORF">ACFOGJ_06755</name>
</gene>
<dbReference type="Proteomes" id="UP001595528">
    <property type="component" value="Unassembled WGS sequence"/>
</dbReference>
<evidence type="ECO:0000313" key="2">
    <source>
        <dbReference type="EMBL" id="MFC3226921.1"/>
    </source>
</evidence>
<evidence type="ECO:0000313" key="3">
    <source>
        <dbReference type="Proteomes" id="UP001595528"/>
    </source>
</evidence>